<feature type="transmembrane region" description="Helical" evidence="1">
    <location>
        <begin position="102"/>
        <end position="129"/>
    </location>
</feature>
<feature type="transmembrane region" description="Helical" evidence="1">
    <location>
        <begin position="68"/>
        <end position="90"/>
    </location>
</feature>
<evidence type="ECO:0008006" key="4">
    <source>
        <dbReference type="Google" id="ProtNLM"/>
    </source>
</evidence>
<keyword evidence="1" id="KW-0812">Transmembrane</keyword>
<accession>A0A2T1C3E6</accession>
<reference evidence="2 3" key="1">
    <citation type="submission" date="2018-02" db="EMBL/GenBank/DDBJ databases">
        <authorList>
            <person name="Cohen D.B."/>
            <person name="Kent A.D."/>
        </authorList>
    </citation>
    <scope>NUCLEOTIDE SEQUENCE [LARGE SCALE GENOMIC DNA]</scope>
    <source>
        <strain evidence="2 3">CCAP 1448/3</strain>
    </source>
</reference>
<dbReference type="EMBL" id="PVWJ01000053">
    <property type="protein sequence ID" value="PSB02667.1"/>
    <property type="molecule type" value="Genomic_DNA"/>
</dbReference>
<sequence length="255" mass="26855">MSVSNPAESTISAVFKEQEQIDGVVRKLLDKGISRDDISVMGSKFQSETRIAGFITKKDVIFGGLRQGAIFGSLFGSLLGLLSGVGVLFIPFVGPIVAAGPIGAALLGAASGALAGSAGAGLASVLVTLGMPEDKAAIYATRLEAGEFMVMVEVPADKSGEIQMLLESAGGEEVHAAEMKLPRACKGRCNSVTDLSPEIRSHLSEEAQKTFMERYNASLDESDDEVKAEQTAWNAIHDQYDEDESGIWSKAKVAV</sequence>
<dbReference type="SUPFAM" id="SSF140376">
    <property type="entry name" value="ChaB-like"/>
    <property type="match status" value="1"/>
</dbReference>
<reference evidence="2 3" key="2">
    <citation type="submission" date="2018-03" db="EMBL/GenBank/DDBJ databases">
        <title>The ancient ancestry and fast evolution of plastids.</title>
        <authorList>
            <person name="Moore K.R."/>
            <person name="Magnabosco C."/>
            <person name="Momper L."/>
            <person name="Gold D.A."/>
            <person name="Bosak T."/>
            <person name="Fournier G.P."/>
        </authorList>
    </citation>
    <scope>NUCLEOTIDE SEQUENCE [LARGE SCALE GENOMIC DNA]</scope>
    <source>
        <strain evidence="2 3">CCAP 1448/3</strain>
    </source>
</reference>
<protein>
    <recommendedName>
        <fullName evidence="4">General stress protein 17M-like domain-containing protein</fullName>
    </recommendedName>
</protein>
<gene>
    <name evidence="2" type="ORF">C7B64_12190</name>
</gene>
<keyword evidence="1" id="KW-1133">Transmembrane helix</keyword>
<dbReference type="Proteomes" id="UP000238762">
    <property type="component" value="Unassembled WGS sequence"/>
</dbReference>
<evidence type="ECO:0000256" key="1">
    <source>
        <dbReference type="SAM" id="Phobius"/>
    </source>
</evidence>
<dbReference type="Gene3D" id="1.10.1740.70">
    <property type="entry name" value="ChaB"/>
    <property type="match status" value="1"/>
</dbReference>
<proteinExistence type="predicted"/>
<dbReference type="InterPro" id="IPR037205">
    <property type="entry name" value="ChaB_sf"/>
</dbReference>
<evidence type="ECO:0000313" key="2">
    <source>
        <dbReference type="EMBL" id="PSB02667.1"/>
    </source>
</evidence>
<dbReference type="PANTHER" id="PTHR36109">
    <property type="entry name" value="MEMBRANE PROTEIN-RELATED"/>
    <property type="match status" value="1"/>
</dbReference>
<dbReference type="InterPro" id="IPR052948">
    <property type="entry name" value="Low_temp-induced_all0457"/>
</dbReference>
<dbReference type="PANTHER" id="PTHR36109:SF2">
    <property type="entry name" value="MEMBRANE PROTEIN"/>
    <property type="match status" value="1"/>
</dbReference>
<name>A0A2T1C3E6_9CYAN</name>
<evidence type="ECO:0000313" key="3">
    <source>
        <dbReference type="Proteomes" id="UP000238762"/>
    </source>
</evidence>
<dbReference type="Pfam" id="PF06150">
    <property type="entry name" value="ChaB"/>
    <property type="match status" value="1"/>
</dbReference>
<comment type="caution">
    <text evidence="2">The sequence shown here is derived from an EMBL/GenBank/DDBJ whole genome shotgun (WGS) entry which is preliminary data.</text>
</comment>
<organism evidence="2 3">
    <name type="scientific">Merismopedia glauca CCAP 1448/3</name>
    <dbReference type="NCBI Taxonomy" id="1296344"/>
    <lineage>
        <taxon>Bacteria</taxon>
        <taxon>Bacillati</taxon>
        <taxon>Cyanobacteriota</taxon>
        <taxon>Cyanophyceae</taxon>
        <taxon>Synechococcales</taxon>
        <taxon>Merismopediaceae</taxon>
        <taxon>Merismopedia</taxon>
    </lineage>
</organism>
<dbReference type="AlphaFoldDB" id="A0A2T1C3E6"/>
<dbReference type="OrthoDB" id="457593at2"/>
<keyword evidence="1" id="KW-0472">Membrane</keyword>
<keyword evidence="3" id="KW-1185">Reference proteome</keyword>
<dbReference type="InterPro" id="IPR009317">
    <property type="entry name" value="ChaB"/>
</dbReference>